<protein>
    <submittedName>
        <fullName evidence="2">Uncharacterized protein</fullName>
    </submittedName>
</protein>
<dbReference type="Proteomes" id="UP001266305">
    <property type="component" value="Unassembled WGS sequence"/>
</dbReference>
<name>A0ABQ9U1G9_SAGOE</name>
<gene>
    <name evidence="2" type="ORF">P7K49_030166</name>
</gene>
<comment type="caution">
    <text evidence="2">The sequence shown here is derived from an EMBL/GenBank/DDBJ whole genome shotgun (WGS) entry which is preliminary data.</text>
</comment>
<proteinExistence type="predicted"/>
<reference evidence="2 3" key="1">
    <citation type="submission" date="2023-05" db="EMBL/GenBank/DDBJ databases">
        <title>B98-5 Cell Line De Novo Hybrid Assembly: An Optical Mapping Approach.</title>
        <authorList>
            <person name="Kananen K."/>
            <person name="Auerbach J.A."/>
            <person name="Kautto E."/>
            <person name="Blachly J.S."/>
        </authorList>
    </citation>
    <scope>NUCLEOTIDE SEQUENCE [LARGE SCALE GENOMIC DNA]</scope>
    <source>
        <strain evidence="2">B95-8</strain>
        <tissue evidence="2">Cell line</tissue>
    </source>
</reference>
<accession>A0ABQ9U1G9</accession>
<dbReference type="EMBL" id="JASSZA010000016">
    <property type="protein sequence ID" value="KAK2090882.1"/>
    <property type="molecule type" value="Genomic_DNA"/>
</dbReference>
<evidence type="ECO:0000313" key="3">
    <source>
        <dbReference type="Proteomes" id="UP001266305"/>
    </source>
</evidence>
<keyword evidence="3" id="KW-1185">Reference proteome</keyword>
<feature type="chain" id="PRO_5046657006" evidence="1">
    <location>
        <begin position="19"/>
        <end position="72"/>
    </location>
</feature>
<evidence type="ECO:0000256" key="1">
    <source>
        <dbReference type="SAM" id="SignalP"/>
    </source>
</evidence>
<keyword evidence="1" id="KW-0732">Signal</keyword>
<evidence type="ECO:0000313" key="2">
    <source>
        <dbReference type="EMBL" id="KAK2090882.1"/>
    </source>
</evidence>
<organism evidence="2 3">
    <name type="scientific">Saguinus oedipus</name>
    <name type="common">Cotton-top tamarin</name>
    <name type="synonym">Oedipomidas oedipus</name>
    <dbReference type="NCBI Taxonomy" id="9490"/>
    <lineage>
        <taxon>Eukaryota</taxon>
        <taxon>Metazoa</taxon>
        <taxon>Chordata</taxon>
        <taxon>Craniata</taxon>
        <taxon>Vertebrata</taxon>
        <taxon>Euteleostomi</taxon>
        <taxon>Mammalia</taxon>
        <taxon>Eutheria</taxon>
        <taxon>Euarchontoglires</taxon>
        <taxon>Primates</taxon>
        <taxon>Haplorrhini</taxon>
        <taxon>Platyrrhini</taxon>
        <taxon>Cebidae</taxon>
        <taxon>Callitrichinae</taxon>
        <taxon>Saguinus</taxon>
    </lineage>
</organism>
<sequence>MLAKTAMLVHVLLSECFSNEVSDITNRTMSVLTVVLLGAAEQQLLSLWQLLRSQRSPGIEGSLQPEKKTRRQ</sequence>
<feature type="signal peptide" evidence="1">
    <location>
        <begin position="1"/>
        <end position="18"/>
    </location>
</feature>